<feature type="compositionally biased region" description="Polar residues" evidence="1">
    <location>
        <begin position="167"/>
        <end position="176"/>
    </location>
</feature>
<feature type="region of interest" description="Disordered" evidence="1">
    <location>
        <begin position="155"/>
        <end position="176"/>
    </location>
</feature>
<dbReference type="InterPro" id="IPR029069">
    <property type="entry name" value="HotDog_dom_sf"/>
</dbReference>
<dbReference type="Gene3D" id="3.10.129.10">
    <property type="entry name" value="Hotdog Thioesterase"/>
    <property type="match status" value="1"/>
</dbReference>
<keyword evidence="3" id="KW-1185">Reference proteome</keyword>
<dbReference type="EMBL" id="CP134500">
    <property type="protein sequence ID" value="WNF27994.1"/>
    <property type="molecule type" value="Genomic_DNA"/>
</dbReference>
<evidence type="ECO:0000313" key="2">
    <source>
        <dbReference type="EMBL" id="WNF27994.1"/>
    </source>
</evidence>
<organism evidence="2 3">
    <name type="scientific">Streptomyces durocortorensis</name>
    <dbReference type="NCBI Taxonomy" id="2811104"/>
    <lineage>
        <taxon>Bacteria</taxon>
        <taxon>Bacillati</taxon>
        <taxon>Actinomycetota</taxon>
        <taxon>Actinomycetes</taxon>
        <taxon>Kitasatosporales</taxon>
        <taxon>Streptomycetaceae</taxon>
        <taxon>Streptomyces</taxon>
    </lineage>
</organism>
<dbReference type="SUPFAM" id="SSF54637">
    <property type="entry name" value="Thioesterase/thiol ester dehydrase-isomerase"/>
    <property type="match status" value="1"/>
</dbReference>
<reference evidence="2 3" key="1">
    <citation type="submission" date="2023-09" db="EMBL/GenBank/DDBJ databases">
        <title>Genome completion map analysis of the actinomycetes C11-1.</title>
        <authorList>
            <person name="Qin P."/>
            <person name="Guan P."/>
        </authorList>
    </citation>
    <scope>NUCLEOTIDE SEQUENCE [LARGE SCALE GENOMIC DNA]</scope>
    <source>
        <strain evidence="2 3">C11-1</strain>
    </source>
</reference>
<name>A0ABY9VVN8_9ACTN</name>
<proteinExistence type="predicted"/>
<evidence type="ECO:0000313" key="3">
    <source>
        <dbReference type="Proteomes" id="UP001303236"/>
    </source>
</evidence>
<gene>
    <name evidence="2" type="ORF">RI138_14800</name>
</gene>
<accession>A0ABY9VVN8</accession>
<sequence>MSGVAQITCVLPHRHPALLIDRISGIEPGVGVRTQKAVSVTDPGYRTLSNKASELEYVYPVGRLLESWAQSAVLLACWEEPNPDVLEGKVALLAGVKNARTFGPVYPGQVVDHEVRVVRDLGDTLIITGGSSVAGRQVLEVGQLVLALRGTEALTPQPEPTAAPRLSSPTTTDKRS</sequence>
<protein>
    <submittedName>
        <fullName evidence="2">3-hydroxyacyl-ACP dehydratase</fullName>
    </submittedName>
</protein>
<dbReference type="Proteomes" id="UP001303236">
    <property type="component" value="Chromosome"/>
</dbReference>
<evidence type="ECO:0000256" key="1">
    <source>
        <dbReference type="SAM" id="MobiDB-lite"/>
    </source>
</evidence>